<keyword evidence="3" id="KW-0282">Flagellum</keyword>
<dbReference type="InterPro" id="IPR031316">
    <property type="entry name" value="FlgM_C"/>
</dbReference>
<dbReference type="Pfam" id="PF04316">
    <property type="entry name" value="FlgM"/>
    <property type="match status" value="1"/>
</dbReference>
<dbReference type="InterPro" id="IPR035890">
    <property type="entry name" value="Anti-sigma-28_factor_FlgM_sf"/>
</dbReference>
<protein>
    <submittedName>
        <fullName evidence="3">Flagellar biosynthesis anti-sigma factor FlgM</fullName>
    </submittedName>
</protein>
<evidence type="ECO:0000313" key="3">
    <source>
        <dbReference type="EMBL" id="MCT2398147.1"/>
    </source>
</evidence>
<keyword evidence="4" id="KW-1185">Reference proteome</keyword>
<sequence length="104" mass="10424">MPPIEVGPARAITAIEARLARAAGGDALPGANGVAAHRKTSDASTLASTAVETSDALDPGAAPVDSDRVTVVRKAIEAGKYPVVPTKIADAMIAAGVLLRSPKQ</sequence>
<dbReference type="Proteomes" id="UP001165583">
    <property type="component" value="Unassembled WGS sequence"/>
</dbReference>
<name>A0ABT2I026_9SPHN</name>
<dbReference type="SUPFAM" id="SSF101498">
    <property type="entry name" value="Anti-sigma factor FlgM"/>
    <property type="match status" value="1"/>
</dbReference>
<gene>
    <name evidence="3" type="ORF">NZK81_01160</name>
</gene>
<keyword evidence="3" id="KW-0969">Cilium</keyword>
<evidence type="ECO:0000256" key="1">
    <source>
        <dbReference type="SAM" id="MobiDB-lite"/>
    </source>
</evidence>
<keyword evidence="3" id="KW-0966">Cell projection</keyword>
<proteinExistence type="predicted"/>
<accession>A0ABT2I026</accession>
<organism evidence="3 4">
    <name type="scientific">Novosphingobium mangrovi</name>
    <name type="common">ex Huang et al. 2023</name>
    <dbReference type="NCBI Taxonomy" id="2976432"/>
    <lineage>
        <taxon>Bacteria</taxon>
        <taxon>Pseudomonadati</taxon>
        <taxon>Pseudomonadota</taxon>
        <taxon>Alphaproteobacteria</taxon>
        <taxon>Sphingomonadales</taxon>
        <taxon>Sphingomonadaceae</taxon>
        <taxon>Novosphingobium</taxon>
    </lineage>
</organism>
<feature type="region of interest" description="Disordered" evidence="1">
    <location>
        <begin position="28"/>
        <end position="62"/>
    </location>
</feature>
<feature type="domain" description="Anti-sigma-28 factor FlgM C-terminal" evidence="2">
    <location>
        <begin position="53"/>
        <end position="93"/>
    </location>
</feature>
<comment type="caution">
    <text evidence="3">The sequence shown here is derived from an EMBL/GenBank/DDBJ whole genome shotgun (WGS) entry which is preliminary data.</text>
</comment>
<evidence type="ECO:0000313" key="4">
    <source>
        <dbReference type="Proteomes" id="UP001165583"/>
    </source>
</evidence>
<evidence type="ECO:0000259" key="2">
    <source>
        <dbReference type="Pfam" id="PF04316"/>
    </source>
</evidence>
<dbReference type="EMBL" id="JANZXA010000001">
    <property type="protein sequence ID" value="MCT2398147.1"/>
    <property type="molecule type" value="Genomic_DNA"/>
</dbReference>
<feature type="compositionally biased region" description="Polar residues" evidence="1">
    <location>
        <begin position="42"/>
        <end position="52"/>
    </location>
</feature>
<reference evidence="3" key="1">
    <citation type="submission" date="2022-09" db="EMBL/GenBank/DDBJ databases">
        <title>Novosphingobium sp. Nov., a polycyclic aromatic hydrocarbon-degrading bacterium isolated form mangrove sediments in HongKong.</title>
        <authorList>
            <person name="Hu Z."/>
        </authorList>
    </citation>
    <scope>NUCLEOTIDE SEQUENCE</scope>
    <source>
        <strain evidence="3">HK4-1</strain>
    </source>
</reference>
<dbReference type="RefSeq" id="WP_260043223.1">
    <property type="nucleotide sequence ID" value="NZ_JANZXA010000001.1"/>
</dbReference>